<dbReference type="PANTHER" id="PTHR28657">
    <property type="entry name" value="INDOLEAMINE 2,3-DIOXYGENASE"/>
    <property type="match status" value="1"/>
</dbReference>
<evidence type="ECO:0000313" key="7">
    <source>
        <dbReference type="EMBL" id="EGC47799.1"/>
    </source>
</evidence>
<dbReference type="STRING" id="544711.F0UPK0"/>
<dbReference type="EMBL" id="DS990640">
    <property type="protein sequence ID" value="EGC47799.1"/>
    <property type="molecule type" value="Genomic_DNA"/>
</dbReference>
<sequence length="637" mass="69713">MVQGSSDLVQSARPTGRRNLDTAKTVPRDSRDTNKLSLQNRRCLARLALIRSRGPSRIKFTPAPSCGCGGIGEIPSGLETVSDTSNSGRHGRQGGLTRLLPAGFIWSLESPSLFPGFGVSVLCTSIYSSSLFRIRIRSYSLLLAAFCPPRPVVVRMLPPLPSLADYGISPVTGFLPQEPPLQSLPDPYYAKWESIAANLQALLLSHRLRPTIDAMPILSTAKLKTEPEWRRAYVLLVFMLHAYIWGGDSPAEIIPQSISIPLLKISAHHELPPIATYSGVCLWNYRPIFPDEPADNIENITSLFTFTGSLDEQWFYLVSIAMESHGASTIPLMLNAIAAARQNNTPVVIDCLLTFAQRIHEISDILQRMYENCDPHVFYHRVRPFLAGSRNMSDAGLPDGIIYDDGTGSQTRHYYSGGSNAQSSLIQFFDIVLNIEHRPTGERKHSEKPELSPPPPDEGNSSPPPSTKRHNFIMEMRSYMPGPHRRFLEHVASVANIRDYTLKHRADTALCAAYDSCLAVLRGMRDKHIQMVSRYIIIKAREARAHEDKSTSPRAAPAAPGKSRPVNLARPVAAATANGVGADVTPASGSGSKGLRGTGGTSLIPFLKQARDETGESAVGLLVNELAKKGPARVPRP</sequence>
<dbReference type="GO" id="GO:0034354">
    <property type="term" value="P:'de novo' NAD+ biosynthetic process from L-tryptophan"/>
    <property type="evidence" value="ECO:0007669"/>
    <property type="project" value="TreeGrafter"/>
</dbReference>
<proteinExistence type="inferred from homology"/>
<dbReference type="Pfam" id="PF01231">
    <property type="entry name" value="IDO"/>
    <property type="match status" value="1"/>
</dbReference>
<dbReference type="Gene3D" id="1.20.58.480">
    <property type="match status" value="1"/>
</dbReference>
<dbReference type="InterPro" id="IPR037217">
    <property type="entry name" value="Trp/Indoleamine_2_3_dOase-like"/>
</dbReference>
<dbReference type="GO" id="GO:0020037">
    <property type="term" value="F:heme binding"/>
    <property type="evidence" value="ECO:0007669"/>
    <property type="project" value="UniProtKB-UniRule"/>
</dbReference>
<dbReference type="HOGENOM" id="CLU_010089_0_1_1"/>
<evidence type="ECO:0000256" key="2">
    <source>
        <dbReference type="ARBA" id="ARBA00022723"/>
    </source>
</evidence>
<comment type="similarity">
    <text evidence="1 5">Belongs to the indoleamine 2,3-dioxygenase family.</text>
</comment>
<feature type="compositionally biased region" description="Basic and acidic residues" evidence="6">
    <location>
        <begin position="18"/>
        <end position="32"/>
    </location>
</feature>
<comment type="catalytic activity">
    <reaction evidence="5">
        <text>L-tryptophan + O2 = N-formyl-L-kynurenine</text>
        <dbReference type="Rhea" id="RHEA:24536"/>
        <dbReference type="ChEBI" id="CHEBI:15379"/>
        <dbReference type="ChEBI" id="CHEBI:57912"/>
        <dbReference type="ChEBI" id="CHEBI:58629"/>
    </reaction>
</comment>
<dbReference type="GO" id="GO:0019441">
    <property type="term" value="P:L-tryptophan catabolic process to kynurenine"/>
    <property type="evidence" value="ECO:0007669"/>
    <property type="project" value="UniProtKB-UniRule"/>
</dbReference>
<gene>
    <name evidence="7" type="ORF">HCEG_07014</name>
</gene>
<dbReference type="GO" id="GO:0005737">
    <property type="term" value="C:cytoplasm"/>
    <property type="evidence" value="ECO:0007669"/>
    <property type="project" value="TreeGrafter"/>
</dbReference>
<feature type="region of interest" description="Disordered" evidence="6">
    <location>
        <begin position="543"/>
        <end position="565"/>
    </location>
</feature>
<dbReference type="OMA" id="HVLAWIM"/>
<dbReference type="VEuPathDB" id="FungiDB:I7I53_01378"/>
<feature type="region of interest" description="Disordered" evidence="6">
    <location>
        <begin position="1"/>
        <end position="32"/>
    </location>
</feature>
<feature type="compositionally biased region" description="Pro residues" evidence="6">
    <location>
        <begin position="451"/>
        <end position="466"/>
    </location>
</feature>
<dbReference type="GO" id="GO:0033754">
    <property type="term" value="F:indoleamine 2,3-dioxygenase activity"/>
    <property type="evidence" value="ECO:0007669"/>
    <property type="project" value="UniProtKB-EC"/>
</dbReference>
<keyword evidence="2 4" id="KW-0479">Metal-binding</keyword>
<evidence type="ECO:0000256" key="4">
    <source>
        <dbReference type="PIRSR" id="PIRSR600898-1"/>
    </source>
</evidence>
<organism evidence="8">
    <name type="scientific">Ajellomyces capsulatus (strain H88)</name>
    <name type="common">Darling's disease fungus</name>
    <name type="synonym">Histoplasma capsulatum</name>
    <dbReference type="NCBI Taxonomy" id="544711"/>
    <lineage>
        <taxon>Eukaryota</taxon>
        <taxon>Fungi</taxon>
        <taxon>Dikarya</taxon>
        <taxon>Ascomycota</taxon>
        <taxon>Pezizomycotina</taxon>
        <taxon>Eurotiomycetes</taxon>
        <taxon>Eurotiomycetidae</taxon>
        <taxon>Onygenales</taxon>
        <taxon>Ajellomycetaceae</taxon>
        <taxon>Histoplasma</taxon>
    </lineage>
</organism>
<keyword evidence="4 5" id="KW-0349">Heme</keyword>
<dbReference type="PANTHER" id="PTHR28657:SF5">
    <property type="entry name" value="INDOLEAMINE 2,3-DIOXYGENASE"/>
    <property type="match status" value="1"/>
</dbReference>
<dbReference type="AlphaFoldDB" id="F0UPK0"/>
<evidence type="ECO:0000256" key="3">
    <source>
        <dbReference type="ARBA" id="ARBA00023004"/>
    </source>
</evidence>
<comment type="function">
    <text evidence="5">Produces N-formyl-kynurenine through the oxidation of tryptophan.</text>
</comment>
<dbReference type="GO" id="GO:0046872">
    <property type="term" value="F:metal ion binding"/>
    <property type="evidence" value="ECO:0007669"/>
    <property type="project" value="UniProtKB-UniRule"/>
</dbReference>
<feature type="compositionally biased region" description="Basic and acidic residues" evidence="6">
    <location>
        <begin position="439"/>
        <end position="450"/>
    </location>
</feature>
<protein>
    <recommendedName>
        <fullName evidence="5">Indoleamine 2,3-dioxygenase</fullName>
        <ecNumber evidence="5">1.13.11.52</ecNumber>
    </recommendedName>
</protein>
<dbReference type="EC" id="1.13.11.52" evidence="5"/>
<evidence type="ECO:0000256" key="5">
    <source>
        <dbReference type="RuleBase" id="RU369119"/>
    </source>
</evidence>
<dbReference type="Proteomes" id="UP000008142">
    <property type="component" value="Unassembled WGS sequence"/>
</dbReference>
<evidence type="ECO:0000256" key="6">
    <source>
        <dbReference type="SAM" id="MobiDB-lite"/>
    </source>
</evidence>
<keyword evidence="5" id="KW-0560">Oxidoreductase</keyword>
<evidence type="ECO:0000313" key="8">
    <source>
        <dbReference type="Proteomes" id="UP000008142"/>
    </source>
</evidence>
<feature type="region of interest" description="Disordered" evidence="6">
    <location>
        <begin position="439"/>
        <end position="469"/>
    </location>
</feature>
<dbReference type="InterPro" id="IPR000898">
    <property type="entry name" value="Indolamine_dOase"/>
</dbReference>
<accession>F0UPK0</accession>
<name>F0UPK0_AJEC8</name>
<feature type="binding site" description="proximal binding residue" evidence="4">
    <location>
        <position position="528"/>
    </location>
    <ligand>
        <name>heme b</name>
        <dbReference type="ChEBI" id="CHEBI:60344"/>
    </ligand>
    <ligandPart>
        <name>Fe</name>
        <dbReference type="ChEBI" id="CHEBI:18248"/>
    </ligandPart>
</feature>
<dbReference type="SUPFAM" id="SSF140959">
    <property type="entry name" value="Indolic compounds 2,3-dioxygenase-like"/>
    <property type="match status" value="1"/>
</dbReference>
<dbReference type="PROSITE" id="PS00876">
    <property type="entry name" value="IDO_1"/>
    <property type="match status" value="1"/>
</dbReference>
<keyword evidence="3 4" id="KW-0408">Iron</keyword>
<keyword evidence="5 7" id="KW-0223">Dioxygenase</keyword>
<reference evidence="8" key="1">
    <citation type="submission" date="2008-07" db="EMBL/GenBank/DDBJ databases">
        <title>Annotation of Ajellomyces capsulatus strain H88.</title>
        <authorList>
            <person name="Champion M."/>
            <person name="Cuomo C."/>
            <person name="Ma L.-J."/>
            <person name="Henn M.R."/>
            <person name="Sil A."/>
            <person name="Goldman B."/>
            <person name="Young S.K."/>
            <person name="Kodira C.D."/>
            <person name="Zeng Q."/>
            <person name="Koehrsen M."/>
            <person name="Alvarado L."/>
            <person name="Berlin A."/>
            <person name="Borenstein D."/>
            <person name="Chen Z."/>
            <person name="Engels R."/>
            <person name="Freedman E."/>
            <person name="Gellesch M."/>
            <person name="Goldberg J."/>
            <person name="Griggs A."/>
            <person name="Gujja S."/>
            <person name="Heiman D."/>
            <person name="Hepburn T."/>
            <person name="Howarth C."/>
            <person name="Jen D."/>
            <person name="Larson L."/>
            <person name="Lewis B."/>
            <person name="Mehta T."/>
            <person name="Park D."/>
            <person name="Pearson M."/>
            <person name="Roberts A."/>
            <person name="Saif S."/>
            <person name="Shea T."/>
            <person name="Shenoy N."/>
            <person name="Sisk P."/>
            <person name="Stolte C."/>
            <person name="Sykes S."/>
            <person name="Walk T."/>
            <person name="White J."/>
            <person name="Yandava C."/>
            <person name="Klein B."/>
            <person name="McEwen J.G."/>
            <person name="Puccia R."/>
            <person name="Goldman G.H."/>
            <person name="Felipe M.S."/>
            <person name="Nino-Vega G."/>
            <person name="San-Blas G."/>
            <person name="Taylor J."/>
            <person name="Mendoza L."/>
            <person name="Galagan J."/>
            <person name="Nusbaum C."/>
            <person name="Birren B."/>
        </authorList>
    </citation>
    <scope>NUCLEOTIDE SEQUENCE [LARGE SCALE GENOMIC DNA]</scope>
    <source>
        <strain evidence="8">H88</strain>
    </source>
</reference>
<dbReference type="FunFam" id="1.20.58.480:FF:000004">
    <property type="entry name" value="Indoleamine 2,3-dioxygenase subfamily"/>
    <property type="match status" value="1"/>
</dbReference>
<dbReference type="OrthoDB" id="540174at2759"/>
<evidence type="ECO:0000256" key="1">
    <source>
        <dbReference type="ARBA" id="ARBA00007119"/>
    </source>
</evidence>
<feature type="compositionally biased region" description="Polar residues" evidence="6">
    <location>
        <begin position="1"/>
        <end position="13"/>
    </location>
</feature>